<dbReference type="AlphaFoldDB" id="A0A2C9WNK3"/>
<evidence type="ECO:0000256" key="1">
    <source>
        <dbReference type="SAM" id="Phobius"/>
    </source>
</evidence>
<keyword evidence="1" id="KW-1133">Transmembrane helix</keyword>
<dbReference type="EMBL" id="CM004387">
    <property type="protein sequence ID" value="OAY62094.1"/>
    <property type="molecule type" value="Genomic_DNA"/>
</dbReference>
<gene>
    <name evidence="2" type="ORF">MANES_01G241300v8</name>
</gene>
<dbReference type="Gramene" id="Manes.01G241300.1.v8.1">
    <property type="protein sequence ID" value="Manes.01G241300.1.v8.1.CDS.1"/>
    <property type="gene ID" value="Manes.01G241300.v8.1"/>
</dbReference>
<dbReference type="PANTHER" id="PTHR35165">
    <property type="entry name" value="OS08G0113900 PROTEIN"/>
    <property type="match status" value="1"/>
</dbReference>
<feature type="transmembrane region" description="Helical" evidence="1">
    <location>
        <begin position="25"/>
        <end position="46"/>
    </location>
</feature>
<proteinExistence type="predicted"/>
<dbReference type="InterPro" id="IPR032238">
    <property type="entry name" value="ATP-synth_Z"/>
</dbReference>
<dbReference type="PANTHER" id="PTHR35165:SF1">
    <property type="entry name" value="OS04G0577375 PROTEIN"/>
    <property type="match status" value="1"/>
</dbReference>
<sequence>MGLCKKNAEDEISDHHQEPKRTAQACITCLWSFLVSLSGGLVLGYWKHEYHHTNTQLWMVPFGLILLVTPVIIWVALSVSEIYNSDGGNSKESQPAIAHCNCTVIDVGYC</sequence>
<accession>A0A2C9WNK3</accession>
<dbReference type="Proteomes" id="UP000091857">
    <property type="component" value="Chromosome 1"/>
</dbReference>
<dbReference type="Pfam" id="PF16594">
    <property type="entry name" value="ATP-synt_Z"/>
    <property type="match status" value="1"/>
</dbReference>
<keyword evidence="3" id="KW-1185">Reference proteome</keyword>
<protein>
    <submittedName>
        <fullName evidence="2">Uncharacterized protein</fullName>
    </submittedName>
</protein>
<organism evidence="2 3">
    <name type="scientific">Manihot esculenta</name>
    <name type="common">Cassava</name>
    <name type="synonym">Jatropha manihot</name>
    <dbReference type="NCBI Taxonomy" id="3983"/>
    <lineage>
        <taxon>Eukaryota</taxon>
        <taxon>Viridiplantae</taxon>
        <taxon>Streptophyta</taxon>
        <taxon>Embryophyta</taxon>
        <taxon>Tracheophyta</taxon>
        <taxon>Spermatophyta</taxon>
        <taxon>Magnoliopsida</taxon>
        <taxon>eudicotyledons</taxon>
        <taxon>Gunneridae</taxon>
        <taxon>Pentapetalae</taxon>
        <taxon>rosids</taxon>
        <taxon>fabids</taxon>
        <taxon>Malpighiales</taxon>
        <taxon>Euphorbiaceae</taxon>
        <taxon>Crotonoideae</taxon>
        <taxon>Manihoteae</taxon>
        <taxon>Manihot</taxon>
    </lineage>
</organism>
<keyword evidence="1" id="KW-0812">Transmembrane</keyword>
<feature type="transmembrane region" description="Helical" evidence="1">
    <location>
        <begin position="58"/>
        <end position="77"/>
    </location>
</feature>
<evidence type="ECO:0000313" key="3">
    <source>
        <dbReference type="Proteomes" id="UP000091857"/>
    </source>
</evidence>
<keyword evidence="1" id="KW-0472">Membrane</keyword>
<comment type="caution">
    <text evidence="2">The sequence shown here is derived from an EMBL/GenBank/DDBJ whole genome shotgun (WGS) entry which is preliminary data.</text>
</comment>
<name>A0A2C9WNK3_MANES</name>
<reference evidence="3" key="1">
    <citation type="journal article" date="2016" name="Nat. Biotechnol.">
        <title>Sequencing wild and cultivated cassava and related species reveals extensive interspecific hybridization and genetic diversity.</title>
        <authorList>
            <person name="Bredeson J.V."/>
            <person name="Lyons J.B."/>
            <person name="Prochnik S.E."/>
            <person name="Wu G.A."/>
            <person name="Ha C.M."/>
            <person name="Edsinger-Gonzales E."/>
            <person name="Grimwood J."/>
            <person name="Schmutz J."/>
            <person name="Rabbi I.Y."/>
            <person name="Egesi C."/>
            <person name="Nauluvula P."/>
            <person name="Lebot V."/>
            <person name="Ndunguru J."/>
            <person name="Mkamilo G."/>
            <person name="Bart R.S."/>
            <person name="Setter T.L."/>
            <person name="Gleadow R.M."/>
            <person name="Kulakow P."/>
            <person name="Ferguson M.E."/>
            <person name="Rounsley S."/>
            <person name="Rokhsar D.S."/>
        </authorList>
    </citation>
    <scope>NUCLEOTIDE SEQUENCE [LARGE SCALE GENOMIC DNA]</scope>
    <source>
        <strain evidence="3">cv. AM560-2</strain>
    </source>
</reference>
<evidence type="ECO:0000313" key="2">
    <source>
        <dbReference type="EMBL" id="OAY62094.1"/>
    </source>
</evidence>